<gene>
    <name evidence="1" type="ORF">GCM10022404_24770</name>
</gene>
<reference evidence="2" key="1">
    <citation type="journal article" date="2019" name="Int. J. Syst. Evol. Microbiol.">
        <title>The Global Catalogue of Microorganisms (GCM) 10K type strain sequencing project: providing services to taxonomists for standard genome sequencing and annotation.</title>
        <authorList>
            <consortium name="The Broad Institute Genomics Platform"/>
            <consortium name="The Broad Institute Genome Sequencing Center for Infectious Disease"/>
            <person name="Wu L."/>
            <person name="Ma J."/>
        </authorList>
    </citation>
    <scope>NUCLEOTIDE SEQUENCE [LARGE SCALE GENOMIC DNA]</scope>
    <source>
        <strain evidence="2">JCM 17190</strain>
    </source>
</reference>
<accession>A0ABP7KFA5</accession>
<dbReference type="Proteomes" id="UP001399917">
    <property type="component" value="Unassembled WGS sequence"/>
</dbReference>
<evidence type="ECO:0008006" key="3">
    <source>
        <dbReference type="Google" id="ProtNLM"/>
    </source>
</evidence>
<organism evidence="1 2">
    <name type="scientific">Celeribacter arenosi</name>
    <dbReference type="NCBI Taxonomy" id="792649"/>
    <lineage>
        <taxon>Bacteria</taxon>
        <taxon>Pseudomonadati</taxon>
        <taxon>Pseudomonadota</taxon>
        <taxon>Alphaproteobacteria</taxon>
        <taxon>Rhodobacterales</taxon>
        <taxon>Roseobacteraceae</taxon>
        <taxon>Celeribacter</taxon>
    </lineage>
</organism>
<dbReference type="RefSeq" id="WP_344847539.1">
    <property type="nucleotide sequence ID" value="NZ_BAABDF010000007.1"/>
</dbReference>
<name>A0ABP7KFA5_9RHOB</name>
<evidence type="ECO:0000313" key="2">
    <source>
        <dbReference type="Proteomes" id="UP001399917"/>
    </source>
</evidence>
<comment type="caution">
    <text evidence="1">The sequence shown here is derived from an EMBL/GenBank/DDBJ whole genome shotgun (WGS) entry which is preliminary data.</text>
</comment>
<keyword evidence="2" id="KW-1185">Reference proteome</keyword>
<evidence type="ECO:0000313" key="1">
    <source>
        <dbReference type="EMBL" id="GAA3873945.1"/>
    </source>
</evidence>
<sequence>MPKFLIHPGFHKTGTTSLQSFLNANRQRLAQQDISVYLGPQMGALSLAGRRYGRNPGPMTLKKFKRSVLGFLDGVDDAGTIVVSRESLAGRMVGDVRDDGSIVTDYATSAAPLLWFLVKATRNKFGEDTPITMLFTTRGRDSFLSSAYKHNLRNRRVVESFGEFEGRFDAKFNLVSEIEKISEVLNNVDVVARSLEDLTQSQFGPGSAIVDLLDLPANVLTQLEKTPPQRVGQSKDINARLLDLNKSVKDDGELLKQKRELLLAVEGIQPD</sequence>
<dbReference type="EMBL" id="BAABDF010000007">
    <property type="protein sequence ID" value="GAA3873945.1"/>
    <property type="molecule type" value="Genomic_DNA"/>
</dbReference>
<protein>
    <recommendedName>
        <fullName evidence="3">Sulfotransferase family protein</fullName>
    </recommendedName>
</protein>
<proteinExistence type="predicted"/>